<dbReference type="PANTHER" id="PTHR21535:SF51">
    <property type="entry name" value="MANGANESE RESISTANCE PROTEIN MNR2"/>
    <property type="match status" value="1"/>
</dbReference>
<organism evidence="7 8">
    <name type="scientific">Phycomyces blakesleeanus (strain ATCC 8743b / DSM 1359 / FGSC 10004 / NBRC 33097 / NRRL 1555)</name>
    <dbReference type="NCBI Taxonomy" id="763407"/>
    <lineage>
        <taxon>Eukaryota</taxon>
        <taxon>Fungi</taxon>
        <taxon>Fungi incertae sedis</taxon>
        <taxon>Mucoromycota</taxon>
        <taxon>Mucoromycotina</taxon>
        <taxon>Mucoromycetes</taxon>
        <taxon>Mucorales</taxon>
        <taxon>Phycomycetaceae</taxon>
        <taxon>Phycomyces</taxon>
    </lineage>
</organism>
<dbReference type="VEuPathDB" id="FungiDB:PHYBLDRAFT_119860"/>
<dbReference type="STRING" id="763407.A0A162ZC16"/>
<dbReference type="InterPro" id="IPR044089">
    <property type="entry name" value="Alr1-like"/>
</dbReference>
<evidence type="ECO:0000256" key="1">
    <source>
        <dbReference type="ARBA" id="ARBA00004141"/>
    </source>
</evidence>
<dbReference type="RefSeq" id="XP_018283781.1">
    <property type="nucleotide sequence ID" value="XM_018428714.1"/>
</dbReference>
<dbReference type="CDD" id="cd12829">
    <property type="entry name" value="Alr1p-like"/>
    <property type="match status" value="1"/>
</dbReference>
<evidence type="ECO:0000256" key="2">
    <source>
        <dbReference type="ARBA" id="ARBA00009765"/>
    </source>
</evidence>
<gene>
    <name evidence="7" type="ORF">PHYBLDRAFT_119860</name>
</gene>
<dbReference type="Proteomes" id="UP000077315">
    <property type="component" value="Unassembled WGS sequence"/>
</dbReference>
<comment type="similarity">
    <text evidence="2">Belongs to the CorA metal ion transporter (MIT) (TC 1.A.35) family.</text>
</comment>
<keyword evidence="3 6" id="KW-0812">Transmembrane</keyword>
<dbReference type="Pfam" id="PF01544">
    <property type="entry name" value="CorA"/>
    <property type="match status" value="1"/>
</dbReference>
<feature type="transmembrane region" description="Helical" evidence="6">
    <location>
        <begin position="267"/>
        <end position="286"/>
    </location>
</feature>
<reference evidence="8" key="1">
    <citation type="submission" date="2015-06" db="EMBL/GenBank/DDBJ databases">
        <title>Expansion of signal transduction pathways in fungi by whole-genome duplication.</title>
        <authorList>
            <consortium name="DOE Joint Genome Institute"/>
            <person name="Corrochano L.M."/>
            <person name="Kuo A."/>
            <person name="Marcet-Houben M."/>
            <person name="Polaino S."/>
            <person name="Salamov A."/>
            <person name="Villalobos J.M."/>
            <person name="Alvarez M.I."/>
            <person name="Avalos J."/>
            <person name="Benito E.P."/>
            <person name="Benoit I."/>
            <person name="Burger G."/>
            <person name="Camino L.P."/>
            <person name="Canovas D."/>
            <person name="Cerda-Olmedo E."/>
            <person name="Cheng J.-F."/>
            <person name="Dominguez A."/>
            <person name="Elias M."/>
            <person name="Eslava A.P."/>
            <person name="Glaser F."/>
            <person name="Grimwood J."/>
            <person name="Gutierrez G."/>
            <person name="Heitman J."/>
            <person name="Henrissat B."/>
            <person name="Iturriaga E.A."/>
            <person name="Lang B.F."/>
            <person name="Lavin J.L."/>
            <person name="Lee S."/>
            <person name="Li W."/>
            <person name="Lindquist E."/>
            <person name="Lopez-Garcia S."/>
            <person name="Luque E.M."/>
            <person name="Marcos A.T."/>
            <person name="Martin J."/>
            <person name="McCluskey K."/>
            <person name="Medina H.R."/>
            <person name="Miralles-Duran A."/>
            <person name="Miyazaki A."/>
            <person name="Munoz-Torres E."/>
            <person name="Oguiza J.A."/>
            <person name="Ohm R."/>
            <person name="Olmedo M."/>
            <person name="Orejas M."/>
            <person name="Ortiz-Castellanos L."/>
            <person name="Pisabarro A.G."/>
            <person name="Rodriguez-Romero J."/>
            <person name="Ruiz-Herrera J."/>
            <person name="Ruiz-Vazquez R."/>
            <person name="Sanz C."/>
            <person name="Schackwitz W."/>
            <person name="Schmutz J."/>
            <person name="Shahriari M."/>
            <person name="Shelest E."/>
            <person name="Silva-Franco F."/>
            <person name="Soanes D."/>
            <person name="Syed K."/>
            <person name="Tagua V.G."/>
            <person name="Talbot N.J."/>
            <person name="Thon M."/>
            <person name="De vries R.P."/>
            <person name="Wiebenga A."/>
            <person name="Yadav J.S."/>
            <person name="Braun E.L."/>
            <person name="Baker S."/>
            <person name="Garre V."/>
            <person name="Horwitz B."/>
            <person name="Torres-Martinez S."/>
            <person name="Idnurm A."/>
            <person name="Herrera-Estrella A."/>
            <person name="Gabaldon T."/>
            <person name="Grigoriev I.V."/>
        </authorList>
    </citation>
    <scope>NUCLEOTIDE SEQUENCE [LARGE SCALE GENOMIC DNA]</scope>
    <source>
        <strain evidence="8">NRRL 1555(-)</strain>
    </source>
</reference>
<evidence type="ECO:0000313" key="7">
    <source>
        <dbReference type="EMBL" id="OAD65741.1"/>
    </source>
</evidence>
<comment type="subcellular location">
    <subcellularLocation>
        <location evidence="1">Membrane</location>
        <topology evidence="1">Multi-pass membrane protein</topology>
    </subcellularLocation>
</comment>
<dbReference type="Gene3D" id="1.20.58.340">
    <property type="entry name" value="Magnesium transport protein CorA, transmembrane region"/>
    <property type="match status" value="2"/>
</dbReference>
<proteinExistence type="inferred from homology"/>
<dbReference type="InParanoid" id="A0A162ZC16"/>
<dbReference type="Gene3D" id="3.30.460.20">
    <property type="entry name" value="CorA soluble domain-like"/>
    <property type="match status" value="1"/>
</dbReference>
<dbReference type="AlphaFoldDB" id="A0A162ZC16"/>
<dbReference type="GO" id="GO:0010961">
    <property type="term" value="P:intracellular magnesium ion homeostasis"/>
    <property type="evidence" value="ECO:0007669"/>
    <property type="project" value="TreeGrafter"/>
</dbReference>
<dbReference type="SUPFAM" id="SSF143865">
    <property type="entry name" value="CorA soluble domain-like"/>
    <property type="match status" value="1"/>
</dbReference>
<dbReference type="SUPFAM" id="SSF144083">
    <property type="entry name" value="Magnesium transport protein CorA, transmembrane region"/>
    <property type="match status" value="1"/>
</dbReference>
<dbReference type="OrthoDB" id="29879at2759"/>
<keyword evidence="8" id="KW-1185">Reference proteome</keyword>
<dbReference type="GO" id="GO:0015095">
    <property type="term" value="F:magnesium ion transmembrane transporter activity"/>
    <property type="evidence" value="ECO:0007669"/>
    <property type="project" value="InterPro"/>
</dbReference>
<feature type="transmembrane region" description="Helical" evidence="6">
    <location>
        <begin position="298"/>
        <end position="319"/>
    </location>
</feature>
<dbReference type="GO" id="GO:0016020">
    <property type="term" value="C:membrane"/>
    <property type="evidence" value="ECO:0007669"/>
    <property type="project" value="UniProtKB-SubCell"/>
</dbReference>
<dbReference type="InterPro" id="IPR045863">
    <property type="entry name" value="CorA_TM1_TM2"/>
</dbReference>
<evidence type="ECO:0000256" key="5">
    <source>
        <dbReference type="ARBA" id="ARBA00023136"/>
    </source>
</evidence>
<accession>A0A162ZC16</accession>
<evidence type="ECO:0000256" key="4">
    <source>
        <dbReference type="ARBA" id="ARBA00022989"/>
    </source>
</evidence>
<evidence type="ECO:0000313" key="8">
    <source>
        <dbReference type="Proteomes" id="UP000077315"/>
    </source>
</evidence>
<dbReference type="PANTHER" id="PTHR21535">
    <property type="entry name" value="MAGNESIUM AND COBALT TRANSPORT PROTEIN/MITOCHONDRIAL IMPORT INNER MEMBRANE TRANSLOCASE SUBUNIT TIM8"/>
    <property type="match status" value="1"/>
</dbReference>
<dbReference type="EMBL" id="KV441008">
    <property type="protein sequence ID" value="OAD65741.1"/>
    <property type="molecule type" value="Genomic_DNA"/>
</dbReference>
<dbReference type="InterPro" id="IPR045861">
    <property type="entry name" value="CorA_cytoplasmic_dom"/>
</dbReference>
<evidence type="ECO:0000256" key="3">
    <source>
        <dbReference type="ARBA" id="ARBA00022692"/>
    </source>
</evidence>
<name>A0A162ZC16_PHYB8</name>
<sequence length="325" mass="37391">MPVRTEEEKTVSEVLVETSNWWINMMSPTDDEMRSLGKLFRIHPLTTEDIQAQESREKCEIFQNYIFINYRTFESDYVSPNYLEPINFYILLFKNGVLTFHFQPVPHPYNVRKRIHHLKDFIHITPEWINYAIIDDITDSFGPLIQQTELEVDSIDDLVLVLSGSEQNDMLRRIGSCRKIVMHLLRLLGTKADVIRSLIKRHDDKAVELGYEVLLYFGDIQDHIITMVQNVTHYDLILGRAHRNYLGQISIELSQAGATTNDVVNRLTFLATIAVPLNLVAGLFGMNVKVPGSSEDDLVWFFWIVLGMGFFSAAMVGYGKRAGFL</sequence>
<keyword evidence="5 6" id="KW-0472">Membrane</keyword>
<protein>
    <submittedName>
        <fullName evidence="7">Uncharacterized protein</fullName>
    </submittedName>
</protein>
<evidence type="ECO:0000256" key="6">
    <source>
        <dbReference type="SAM" id="Phobius"/>
    </source>
</evidence>
<dbReference type="GeneID" id="28989620"/>
<dbReference type="InterPro" id="IPR002523">
    <property type="entry name" value="MgTranspt_CorA/ZnTranspt_ZntB"/>
</dbReference>
<keyword evidence="4 6" id="KW-1133">Transmembrane helix</keyword>